<dbReference type="EMBL" id="CP014339">
    <property type="protein sequence ID" value="AQX52418.1"/>
    <property type="molecule type" value="Genomic_DNA"/>
</dbReference>
<organism evidence="2">
    <name type="scientific">Elizabethkingia anophelis</name>
    <dbReference type="NCBI Taxonomy" id="1117645"/>
    <lineage>
        <taxon>Bacteria</taxon>
        <taxon>Pseudomonadati</taxon>
        <taxon>Bacteroidota</taxon>
        <taxon>Flavobacteriia</taxon>
        <taxon>Flavobacteriales</taxon>
        <taxon>Weeksellaceae</taxon>
        <taxon>Elizabethkingia</taxon>
    </lineage>
</organism>
<protein>
    <submittedName>
        <fullName evidence="2">Uncharacterized protein</fullName>
    </submittedName>
</protein>
<proteinExistence type="predicted"/>
<dbReference type="Proteomes" id="UP000189738">
    <property type="component" value="Chromosome"/>
</dbReference>
<reference evidence="1 3" key="1">
    <citation type="submission" date="2016-02" db="EMBL/GenBank/DDBJ databases">
        <authorList>
            <person name="Nicholson A.C."/>
            <person name="Humrighouse B.W."/>
            <person name="Loparev V."/>
            <person name="Emery B."/>
            <person name="Graziano J."/>
            <person name="McQuiston J.R."/>
        </authorList>
    </citation>
    <scope>NUCLEOTIDE SEQUENCE [LARGE SCALE GENOMIC DNA]</scope>
    <source>
        <strain evidence="1 3">E6809</strain>
    </source>
</reference>
<accession>A0A494JDU7</accession>
<dbReference type="AlphaFoldDB" id="A0A494JDU7"/>
<reference evidence="2" key="2">
    <citation type="submission" date="2016-06" db="EMBL/GenBank/DDBJ databases">
        <authorList>
            <person name="Nicholson A.C."/>
        </authorList>
    </citation>
    <scope>NUCLEOTIDE SEQUENCE [LARGE SCALE GENOMIC DNA]</scope>
    <source>
        <strain evidence="2">E6809</strain>
    </source>
</reference>
<sequence>MVGFNVFKRNVEIDPSTFGKTELDTLVSEEKFVGLISPYNLDNNNQDADFATSTQKERSERIGGVKGWIFTFDEGNCFQNELQKFHKSKEWSIVPVLDDGSAMFRIKTNGKLSGFDINMFTNVFDPALTADISGPTLQVDVTPLAMIAWQESSGLFTPTEFSFLEIQPIAGLNIETPILVAAATTTVLTITALCADSPVIGLTDPTNWAVDVDGTRTSPTNVAYDANNKKYTLTHAALTAGAKVSFITAKNGYNIYVKDGNYYSGQSVAKVVTA</sequence>
<name>A0A494JDU7_9FLAO</name>
<gene>
    <name evidence="1" type="ORF">AYC66_17810</name>
    <name evidence="2" type="ORF">BAY09_10900</name>
</gene>
<evidence type="ECO:0000313" key="2">
    <source>
        <dbReference type="EMBL" id="OPB53415.1"/>
    </source>
</evidence>
<evidence type="ECO:0000313" key="3">
    <source>
        <dbReference type="Proteomes" id="UP000189738"/>
    </source>
</evidence>
<dbReference type="EMBL" id="MAHS01000001">
    <property type="protein sequence ID" value="OPB53415.1"/>
    <property type="molecule type" value="Genomic_DNA"/>
</dbReference>
<evidence type="ECO:0000313" key="1">
    <source>
        <dbReference type="EMBL" id="AQX52418.1"/>
    </source>
</evidence>